<organism evidence="1 2">
    <name type="scientific">Nocardioides psychrotolerans</name>
    <dbReference type="NCBI Taxonomy" id="1005945"/>
    <lineage>
        <taxon>Bacteria</taxon>
        <taxon>Bacillati</taxon>
        <taxon>Actinomycetota</taxon>
        <taxon>Actinomycetes</taxon>
        <taxon>Propionibacteriales</taxon>
        <taxon>Nocardioidaceae</taxon>
        <taxon>Nocardioides</taxon>
    </lineage>
</organism>
<name>A0A1I3JE14_9ACTN</name>
<proteinExistence type="predicted"/>
<sequence>MADTRCIVETRRVVELACAAPSVRNSQPWLWRLGDHRIELHADQSRRLPLTDPRGRGVILSCGAALHHARVAAAALGLPAQVEYAPDLDRPSHLATLHLTPGEPSALAAADLDALAKRCTDRRRFTAWPVPDERLATLASTASAPGTQVLPLLDIGPRLRVELLVNRAVDRQEHGHSPRGEHVEGSDGLLVLLTERDDPRAWLSAGEALSQVWLAATTDGLSLVPLSCVIEDEETRSELHREVLGGLAEPQLVIRIGWQQIGRSELRRTGRRAFSDILLP</sequence>
<dbReference type="Proteomes" id="UP000198649">
    <property type="component" value="Unassembled WGS sequence"/>
</dbReference>
<dbReference type="SUPFAM" id="SSF55469">
    <property type="entry name" value="FMN-dependent nitroreductase-like"/>
    <property type="match status" value="2"/>
</dbReference>
<dbReference type="PANTHER" id="PTHR23026">
    <property type="entry name" value="NADPH NITROREDUCTASE"/>
    <property type="match status" value="1"/>
</dbReference>
<dbReference type="STRING" id="1005945.SAMN05216561_11098"/>
<dbReference type="GO" id="GO:0016491">
    <property type="term" value="F:oxidoreductase activity"/>
    <property type="evidence" value="ECO:0007669"/>
    <property type="project" value="InterPro"/>
</dbReference>
<dbReference type="OrthoDB" id="8156917at2"/>
<dbReference type="InterPro" id="IPR050627">
    <property type="entry name" value="Nitroreductase/BluB"/>
</dbReference>
<evidence type="ECO:0000313" key="1">
    <source>
        <dbReference type="EMBL" id="SFI58370.1"/>
    </source>
</evidence>
<gene>
    <name evidence="1" type="ORF">SAMN05216561_11098</name>
</gene>
<accession>A0A1I3JE14</accession>
<dbReference type="EMBL" id="FOQG01000010">
    <property type="protein sequence ID" value="SFI58370.1"/>
    <property type="molecule type" value="Genomic_DNA"/>
</dbReference>
<dbReference type="PANTHER" id="PTHR23026:SF123">
    <property type="entry name" value="NAD(P)H NITROREDUCTASE RV3131-RELATED"/>
    <property type="match status" value="1"/>
</dbReference>
<protein>
    <submittedName>
        <fullName evidence="1">Nitroreductase family protein</fullName>
    </submittedName>
</protein>
<dbReference type="Gene3D" id="3.40.109.10">
    <property type="entry name" value="NADH Oxidase"/>
    <property type="match status" value="1"/>
</dbReference>
<reference evidence="1 2" key="1">
    <citation type="submission" date="2016-10" db="EMBL/GenBank/DDBJ databases">
        <authorList>
            <person name="de Groot N.N."/>
        </authorList>
    </citation>
    <scope>NUCLEOTIDE SEQUENCE [LARGE SCALE GENOMIC DNA]</scope>
    <source>
        <strain evidence="1 2">CGMCC 1.11156</strain>
    </source>
</reference>
<dbReference type="RefSeq" id="WP_143099770.1">
    <property type="nucleotide sequence ID" value="NZ_BKAF01000012.1"/>
</dbReference>
<evidence type="ECO:0000313" key="2">
    <source>
        <dbReference type="Proteomes" id="UP000198649"/>
    </source>
</evidence>
<dbReference type="AlphaFoldDB" id="A0A1I3JE14"/>
<keyword evidence="2" id="KW-1185">Reference proteome</keyword>
<dbReference type="InterPro" id="IPR000415">
    <property type="entry name" value="Nitroreductase-like"/>
</dbReference>